<name>A0A158K200_9BURK</name>
<keyword evidence="1" id="KW-0472">Membrane</keyword>
<dbReference type="Pfam" id="PF06532">
    <property type="entry name" value="NrsF"/>
    <property type="match status" value="1"/>
</dbReference>
<reference evidence="2" key="1">
    <citation type="submission" date="2016-01" db="EMBL/GenBank/DDBJ databases">
        <authorList>
            <person name="Peeters Charlotte."/>
        </authorList>
    </citation>
    <scope>NUCLEOTIDE SEQUENCE</scope>
    <source>
        <strain evidence="2">LMG 22936</strain>
    </source>
</reference>
<dbReference type="InterPro" id="IPR009495">
    <property type="entry name" value="NrsF"/>
</dbReference>
<feature type="transmembrane region" description="Helical" evidence="1">
    <location>
        <begin position="59"/>
        <end position="78"/>
    </location>
</feature>
<comment type="caution">
    <text evidence="2">The sequence shown here is derived from an EMBL/GenBank/DDBJ whole genome shotgun (WGS) entry which is preliminary data.</text>
</comment>
<keyword evidence="1" id="KW-0812">Transmembrane</keyword>
<feature type="transmembrane region" description="Helical" evidence="1">
    <location>
        <begin position="188"/>
        <end position="207"/>
    </location>
</feature>
<dbReference type="Proteomes" id="UP000054717">
    <property type="component" value="Unassembled WGS sequence"/>
</dbReference>
<dbReference type="AlphaFoldDB" id="A0A158K200"/>
<feature type="transmembrane region" description="Helical" evidence="1">
    <location>
        <begin position="90"/>
        <end position="111"/>
    </location>
</feature>
<keyword evidence="1" id="KW-1133">Transmembrane helix</keyword>
<proteinExistence type="predicted"/>
<dbReference type="EMBL" id="FCNZ02000025">
    <property type="protein sequence ID" value="SAL75152.1"/>
    <property type="molecule type" value="Genomic_DNA"/>
</dbReference>
<feature type="transmembrane region" description="Helical" evidence="1">
    <location>
        <begin position="156"/>
        <end position="176"/>
    </location>
</feature>
<dbReference type="STRING" id="326475.AWB66_05141"/>
<feature type="transmembrane region" description="Helical" evidence="1">
    <location>
        <begin position="131"/>
        <end position="149"/>
    </location>
</feature>
<dbReference type="RefSeq" id="WP_087632908.1">
    <property type="nucleotide sequence ID" value="NZ_FCNZ02000025.1"/>
</dbReference>
<sequence length="213" mass="22416">MKTDDFISMLANGVTPVDRHVLVRRFGIAVLIGAVSAMLLVAVFLGVRTDLAVVAVTPVFWAKIALPLLLMVGALVVSTRLARPGVAPKGGWALIGLPVAAVWIATLYVLASASADERLAMVLGKTWRVCPLNIAMLSVPGLIAAFWALKGLAPTRLALTGAVGGLLAGSTATLAYCLHCPEMAIPFWGVWYVLGMLVPTVIGALLGPRLLRW</sequence>
<keyword evidence="3" id="KW-1185">Reference proteome</keyword>
<accession>A0A158K200</accession>
<protein>
    <recommendedName>
        <fullName evidence="4">Anti-sigma-F factor NrsF</fullName>
    </recommendedName>
</protein>
<gene>
    <name evidence="2" type="ORF">AWB66_05141</name>
</gene>
<organism evidence="2 3">
    <name type="scientific">Caballeronia telluris</name>
    <dbReference type="NCBI Taxonomy" id="326475"/>
    <lineage>
        <taxon>Bacteria</taxon>
        <taxon>Pseudomonadati</taxon>
        <taxon>Pseudomonadota</taxon>
        <taxon>Betaproteobacteria</taxon>
        <taxon>Burkholderiales</taxon>
        <taxon>Burkholderiaceae</taxon>
        <taxon>Caballeronia</taxon>
    </lineage>
</organism>
<feature type="transmembrane region" description="Helical" evidence="1">
    <location>
        <begin position="26"/>
        <end position="47"/>
    </location>
</feature>
<evidence type="ECO:0000256" key="1">
    <source>
        <dbReference type="SAM" id="Phobius"/>
    </source>
</evidence>
<evidence type="ECO:0008006" key="4">
    <source>
        <dbReference type="Google" id="ProtNLM"/>
    </source>
</evidence>
<evidence type="ECO:0000313" key="2">
    <source>
        <dbReference type="EMBL" id="SAL75152.1"/>
    </source>
</evidence>
<evidence type="ECO:0000313" key="3">
    <source>
        <dbReference type="Proteomes" id="UP000054717"/>
    </source>
</evidence>